<feature type="domain" description="FAD-dependent oxidoreductase 2 FAD-binding" evidence="5">
    <location>
        <begin position="30"/>
        <end position="191"/>
    </location>
</feature>
<sequence>MPYAYDAPPYRLPGQIAEAQAATRYMYPLGVMVNRNGQRFVDERSAVGNLTYAKLGRSILEQPGKWALQVFAGNEIGKLHEGYRKDSTVVHGDSLEDLEASFGLPRYSLTRAFADAIQESASLKHWGLSYGSTMPPFLGLKVACGLTFTFGGLQVDRQANILDEDGQKIPGLFAAGEAVGGIFSENYPGGAGLLAGTVLGLRAGFGCNTVL</sequence>
<dbReference type="InterPro" id="IPR050315">
    <property type="entry name" value="FAD-oxidoreductase_2"/>
</dbReference>
<keyword evidence="3" id="KW-0274">FAD</keyword>
<evidence type="ECO:0000256" key="4">
    <source>
        <dbReference type="ARBA" id="ARBA00023002"/>
    </source>
</evidence>
<dbReference type="InterPro" id="IPR003953">
    <property type="entry name" value="FAD-dep_OxRdtase_2_FAD-bd"/>
</dbReference>
<comment type="cofactor">
    <cofactor evidence="1">
        <name>FAD</name>
        <dbReference type="ChEBI" id="CHEBI:57692"/>
    </cofactor>
</comment>
<gene>
    <name evidence="6" type="ORF">GCM10009554_04970</name>
</gene>
<dbReference type="InterPro" id="IPR027477">
    <property type="entry name" value="Succ_DH/fumarate_Rdtase_cat_sf"/>
</dbReference>
<evidence type="ECO:0000313" key="6">
    <source>
        <dbReference type="EMBL" id="GAA0925459.1"/>
    </source>
</evidence>
<keyword evidence="4" id="KW-0560">Oxidoreductase</keyword>
<accession>A0ABN1PAZ8</accession>
<dbReference type="SUPFAM" id="SSF51905">
    <property type="entry name" value="FAD/NAD(P)-binding domain"/>
    <property type="match status" value="1"/>
</dbReference>
<dbReference type="PANTHER" id="PTHR43400">
    <property type="entry name" value="FUMARATE REDUCTASE"/>
    <property type="match status" value="1"/>
</dbReference>
<dbReference type="Proteomes" id="UP001500542">
    <property type="component" value="Unassembled WGS sequence"/>
</dbReference>
<name>A0ABN1PAZ8_9ACTN</name>
<organism evidence="6 7">
    <name type="scientific">Kribbella koreensis</name>
    <dbReference type="NCBI Taxonomy" id="57909"/>
    <lineage>
        <taxon>Bacteria</taxon>
        <taxon>Bacillati</taxon>
        <taxon>Actinomycetota</taxon>
        <taxon>Actinomycetes</taxon>
        <taxon>Propionibacteriales</taxon>
        <taxon>Kribbellaceae</taxon>
        <taxon>Kribbella</taxon>
    </lineage>
</organism>
<evidence type="ECO:0000256" key="2">
    <source>
        <dbReference type="ARBA" id="ARBA00022630"/>
    </source>
</evidence>
<dbReference type="InterPro" id="IPR036188">
    <property type="entry name" value="FAD/NAD-bd_sf"/>
</dbReference>
<dbReference type="Pfam" id="PF00890">
    <property type="entry name" value="FAD_binding_2"/>
    <property type="match status" value="1"/>
</dbReference>
<protein>
    <recommendedName>
        <fullName evidence="5">FAD-dependent oxidoreductase 2 FAD-binding domain-containing protein</fullName>
    </recommendedName>
</protein>
<keyword evidence="7" id="KW-1185">Reference proteome</keyword>
<keyword evidence="2" id="KW-0285">Flavoprotein</keyword>
<evidence type="ECO:0000256" key="1">
    <source>
        <dbReference type="ARBA" id="ARBA00001974"/>
    </source>
</evidence>
<evidence type="ECO:0000313" key="7">
    <source>
        <dbReference type="Proteomes" id="UP001500542"/>
    </source>
</evidence>
<proteinExistence type="predicted"/>
<dbReference type="Gene3D" id="3.90.700.10">
    <property type="entry name" value="Succinate dehydrogenase/fumarate reductase flavoprotein, catalytic domain"/>
    <property type="match status" value="1"/>
</dbReference>
<reference evidence="6 7" key="1">
    <citation type="journal article" date="2019" name="Int. J. Syst. Evol. Microbiol.">
        <title>The Global Catalogue of Microorganisms (GCM) 10K type strain sequencing project: providing services to taxonomists for standard genome sequencing and annotation.</title>
        <authorList>
            <consortium name="The Broad Institute Genomics Platform"/>
            <consortium name="The Broad Institute Genome Sequencing Center for Infectious Disease"/>
            <person name="Wu L."/>
            <person name="Ma J."/>
        </authorList>
    </citation>
    <scope>NUCLEOTIDE SEQUENCE [LARGE SCALE GENOMIC DNA]</scope>
    <source>
        <strain evidence="6 7">JCM 10977</strain>
    </source>
</reference>
<comment type="caution">
    <text evidence="6">The sequence shown here is derived from an EMBL/GenBank/DDBJ whole genome shotgun (WGS) entry which is preliminary data.</text>
</comment>
<dbReference type="Gene3D" id="3.50.50.60">
    <property type="entry name" value="FAD/NAD(P)-binding domain"/>
    <property type="match status" value="1"/>
</dbReference>
<evidence type="ECO:0000259" key="5">
    <source>
        <dbReference type="Pfam" id="PF00890"/>
    </source>
</evidence>
<evidence type="ECO:0000256" key="3">
    <source>
        <dbReference type="ARBA" id="ARBA00022827"/>
    </source>
</evidence>
<dbReference type="PANTHER" id="PTHR43400:SF7">
    <property type="entry name" value="FAD-DEPENDENT OXIDOREDUCTASE 2 FAD BINDING DOMAIN-CONTAINING PROTEIN"/>
    <property type="match status" value="1"/>
</dbReference>
<dbReference type="SUPFAM" id="SSF56425">
    <property type="entry name" value="Succinate dehydrogenase/fumarate reductase flavoprotein, catalytic domain"/>
    <property type="match status" value="1"/>
</dbReference>
<dbReference type="EMBL" id="BAAAHK010000002">
    <property type="protein sequence ID" value="GAA0925459.1"/>
    <property type="molecule type" value="Genomic_DNA"/>
</dbReference>